<comment type="caution">
    <text evidence="6">The sequence shown here is derived from an EMBL/GenBank/DDBJ whole genome shotgun (WGS) entry which is preliminary data.</text>
</comment>
<dbReference type="InterPro" id="IPR032808">
    <property type="entry name" value="DoxX"/>
</dbReference>
<reference evidence="6 7" key="1">
    <citation type="submission" date="2014-04" db="EMBL/GenBank/DDBJ databases">
        <title>A comprehensive comparison of genomes of Erythrobacter spp. strains.</title>
        <authorList>
            <person name="Zheng Q."/>
        </authorList>
    </citation>
    <scope>NUCLEOTIDE SEQUENCE [LARGE SCALE GENOMIC DNA]</scope>
    <source>
        <strain evidence="6 7">DSM 6997</strain>
    </source>
</reference>
<dbReference type="PANTHER" id="PTHR36974:SF1">
    <property type="entry name" value="DOXX FAMILY MEMBRANE PROTEIN"/>
    <property type="match status" value="1"/>
</dbReference>
<dbReference type="OrthoDB" id="8856615at2"/>
<protein>
    <submittedName>
        <fullName evidence="6">Membrane protein</fullName>
    </submittedName>
</protein>
<feature type="transmembrane region" description="Helical" evidence="5">
    <location>
        <begin position="109"/>
        <end position="128"/>
    </location>
</feature>
<dbReference type="STRING" id="1044.EH31_05775"/>
<evidence type="ECO:0000256" key="3">
    <source>
        <dbReference type="ARBA" id="ARBA00022989"/>
    </source>
</evidence>
<keyword evidence="7" id="KW-1185">Reference proteome</keyword>
<evidence type="ECO:0000256" key="5">
    <source>
        <dbReference type="SAM" id="Phobius"/>
    </source>
</evidence>
<accession>A0A074MFF0</accession>
<gene>
    <name evidence="6" type="ORF">EH31_05775</name>
</gene>
<feature type="transmembrane region" description="Helical" evidence="5">
    <location>
        <begin position="70"/>
        <end position="89"/>
    </location>
</feature>
<dbReference type="AlphaFoldDB" id="A0A074MFF0"/>
<sequence length="135" mass="14978">MIKAVLRIVMGVFYGFAGYMHLAKPDPFLSIMPGAIPFPEQIVFWTGIAEILGAAALLQPFHQRLRQAGGIGLALYALCVWPANINHFILDMAREDGGLGLAYHVPRMIAQPVLIWLALWVGDVPMPWTKHTRSD</sequence>
<keyword evidence="3 5" id="KW-1133">Transmembrane helix</keyword>
<name>A0A074MFF0_ERYLO</name>
<dbReference type="EMBL" id="JMIW01000001">
    <property type="protein sequence ID" value="KEO92174.1"/>
    <property type="molecule type" value="Genomic_DNA"/>
</dbReference>
<dbReference type="GO" id="GO:0016020">
    <property type="term" value="C:membrane"/>
    <property type="evidence" value="ECO:0007669"/>
    <property type="project" value="UniProtKB-SubCell"/>
</dbReference>
<feature type="transmembrane region" description="Helical" evidence="5">
    <location>
        <begin position="5"/>
        <end position="22"/>
    </location>
</feature>
<evidence type="ECO:0000313" key="6">
    <source>
        <dbReference type="EMBL" id="KEO92174.1"/>
    </source>
</evidence>
<keyword evidence="4 5" id="KW-0472">Membrane</keyword>
<evidence type="ECO:0000256" key="2">
    <source>
        <dbReference type="ARBA" id="ARBA00022692"/>
    </source>
</evidence>
<dbReference type="Pfam" id="PF13564">
    <property type="entry name" value="DoxX_2"/>
    <property type="match status" value="1"/>
</dbReference>
<dbReference type="eggNOG" id="COG4270">
    <property type="taxonomic scope" value="Bacteria"/>
</dbReference>
<dbReference type="PANTHER" id="PTHR36974">
    <property type="entry name" value="MEMBRANE PROTEIN-RELATED"/>
    <property type="match status" value="1"/>
</dbReference>
<organism evidence="6 7">
    <name type="scientific">Erythrobacter longus</name>
    <dbReference type="NCBI Taxonomy" id="1044"/>
    <lineage>
        <taxon>Bacteria</taxon>
        <taxon>Pseudomonadati</taxon>
        <taxon>Pseudomonadota</taxon>
        <taxon>Alphaproteobacteria</taxon>
        <taxon>Sphingomonadales</taxon>
        <taxon>Erythrobacteraceae</taxon>
        <taxon>Erythrobacter/Porphyrobacter group</taxon>
        <taxon>Erythrobacter</taxon>
    </lineage>
</organism>
<evidence type="ECO:0000256" key="4">
    <source>
        <dbReference type="ARBA" id="ARBA00023136"/>
    </source>
</evidence>
<keyword evidence="2 5" id="KW-0812">Transmembrane</keyword>
<evidence type="ECO:0000256" key="1">
    <source>
        <dbReference type="ARBA" id="ARBA00004141"/>
    </source>
</evidence>
<proteinExistence type="predicted"/>
<evidence type="ECO:0000313" key="7">
    <source>
        <dbReference type="Proteomes" id="UP000027647"/>
    </source>
</evidence>
<feature type="transmembrane region" description="Helical" evidence="5">
    <location>
        <begin position="42"/>
        <end position="58"/>
    </location>
</feature>
<comment type="subcellular location">
    <subcellularLocation>
        <location evidence="1">Membrane</location>
        <topology evidence="1">Multi-pass membrane protein</topology>
    </subcellularLocation>
</comment>
<dbReference type="RefSeq" id="WP_034959102.1">
    <property type="nucleotide sequence ID" value="NZ_JMIW01000001.1"/>
</dbReference>
<dbReference type="Proteomes" id="UP000027647">
    <property type="component" value="Unassembled WGS sequence"/>
</dbReference>